<dbReference type="InterPro" id="IPR046535">
    <property type="entry name" value="DUF6600"/>
</dbReference>
<dbReference type="AlphaFoldDB" id="C6W3W6"/>
<dbReference type="EMBL" id="CP001619">
    <property type="protein sequence ID" value="ACT95814.1"/>
    <property type="molecule type" value="Genomic_DNA"/>
</dbReference>
<protein>
    <submittedName>
        <fullName evidence="2">Uncharacterized protein</fullName>
    </submittedName>
</protein>
<feature type="compositionally biased region" description="Basic and acidic residues" evidence="1">
    <location>
        <begin position="358"/>
        <end position="408"/>
    </location>
</feature>
<accession>C6W3W6</accession>
<dbReference type="KEGG" id="dfe:Dfer_4613"/>
<reference evidence="2 3" key="1">
    <citation type="journal article" date="2009" name="Stand. Genomic Sci.">
        <title>Complete genome sequence of Dyadobacter fermentans type strain (NS114).</title>
        <authorList>
            <person name="Lang E."/>
            <person name="Lapidus A."/>
            <person name="Chertkov O."/>
            <person name="Brettin T."/>
            <person name="Detter J.C."/>
            <person name="Han C."/>
            <person name="Copeland A."/>
            <person name="Glavina Del Rio T."/>
            <person name="Nolan M."/>
            <person name="Chen F."/>
            <person name="Lucas S."/>
            <person name="Tice H."/>
            <person name="Cheng J.F."/>
            <person name="Land M."/>
            <person name="Hauser L."/>
            <person name="Chang Y.J."/>
            <person name="Jeffries C.D."/>
            <person name="Kopitz M."/>
            <person name="Bruce D."/>
            <person name="Goodwin L."/>
            <person name="Pitluck S."/>
            <person name="Ovchinnikova G."/>
            <person name="Pati A."/>
            <person name="Ivanova N."/>
            <person name="Mavrommatis K."/>
            <person name="Chen A."/>
            <person name="Palaniappan K."/>
            <person name="Chain P."/>
            <person name="Bristow J."/>
            <person name="Eisen J.A."/>
            <person name="Markowitz V."/>
            <person name="Hugenholtz P."/>
            <person name="Goker M."/>
            <person name="Rohde M."/>
            <person name="Kyrpides N.C."/>
            <person name="Klenk H.P."/>
        </authorList>
    </citation>
    <scope>NUCLEOTIDE SEQUENCE [LARGE SCALE GENOMIC DNA]</scope>
    <source>
        <strain evidence="3">ATCC 700827 / DSM 18053 / CIP 107007 / KCTC 52180 / NS114</strain>
    </source>
</reference>
<dbReference type="Pfam" id="PF20245">
    <property type="entry name" value="DUF6600"/>
    <property type="match status" value="1"/>
</dbReference>
<gene>
    <name evidence="2" type="ordered locus">Dfer_4613</name>
</gene>
<sequence length="437" mass="50742">MDTMRTLRILGLFILMFVGVSVSNKTEAQPGFRVTFETFYDELAPYGRWVRNPQFGSVWIPDVPRGFQPYSTAGYWEQTEYGNTWVSEYDWGWAPFHYGRWNYDDYYGWFWVPDYEWGPAWVNWRSGGGYYGWAPLGPGVNINVSINIPSFWWVFVPQRYITSPRWHSYCAPARRVSHYYNNTVVINNYYRSDNRTYVFGPRRDEIERVTRRSVPVRTIDASPRGRGRVIIADRGNGNYDYGNRGGRSNGYPRTDRSNRNDDNRIEPGDNSRRGSRNPYDERSSRNDRNRDAAPYGRGNDRIERNRESSPFDNRSEAPNPGRSDRNEAPNRSQRNREYNPGNSPERNREYNPGNAPERANRSEQRIERPNIERPERQERSNRSYEPAPRAERQERNAPEPRSNDRGNRGGDNGGGNRGGDNGNRGGGGGERSGRGPR</sequence>
<organism evidence="2 3">
    <name type="scientific">Dyadobacter fermentans (strain ATCC 700827 / DSM 18053 / CIP 107007 / KCTC 52180 / NS114)</name>
    <dbReference type="NCBI Taxonomy" id="471854"/>
    <lineage>
        <taxon>Bacteria</taxon>
        <taxon>Pseudomonadati</taxon>
        <taxon>Bacteroidota</taxon>
        <taxon>Cytophagia</taxon>
        <taxon>Cytophagales</taxon>
        <taxon>Spirosomataceae</taxon>
        <taxon>Dyadobacter</taxon>
    </lineage>
</organism>
<dbReference type="HOGENOM" id="CLU_043502_0_0_10"/>
<feature type="compositionally biased region" description="Low complexity" evidence="1">
    <location>
        <begin position="233"/>
        <end position="242"/>
    </location>
</feature>
<evidence type="ECO:0000256" key="1">
    <source>
        <dbReference type="SAM" id="MobiDB-lite"/>
    </source>
</evidence>
<keyword evidence="3" id="KW-1185">Reference proteome</keyword>
<feature type="compositionally biased region" description="Basic and acidic residues" evidence="1">
    <location>
        <begin position="253"/>
        <end position="291"/>
    </location>
</feature>
<evidence type="ECO:0000313" key="3">
    <source>
        <dbReference type="Proteomes" id="UP000002011"/>
    </source>
</evidence>
<feature type="compositionally biased region" description="Basic and acidic residues" evidence="1">
    <location>
        <begin position="298"/>
        <end position="315"/>
    </location>
</feature>
<dbReference type="STRING" id="471854.Dfer_4613"/>
<proteinExistence type="predicted"/>
<dbReference type="Proteomes" id="UP000002011">
    <property type="component" value="Chromosome"/>
</dbReference>
<feature type="region of interest" description="Disordered" evidence="1">
    <location>
        <begin position="227"/>
        <end position="437"/>
    </location>
</feature>
<dbReference type="eggNOG" id="COG0845">
    <property type="taxonomic scope" value="Bacteria"/>
</dbReference>
<name>C6W3W6_DYAFD</name>
<evidence type="ECO:0000313" key="2">
    <source>
        <dbReference type="EMBL" id="ACT95814.1"/>
    </source>
</evidence>
<dbReference type="OrthoDB" id="5485224at2"/>
<feature type="compositionally biased region" description="Gly residues" evidence="1">
    <location>
        <begin position="409"/>
        <end position="430"/>
    </location>
</feature>